<feature type="domain" description="Glucose-methanol-choline oxidoreductase C-terminal" evidence="6">
    <location>
        <begin position="454"/>
        <end position="595"/>
    </location>
</feature>
<accession>A0A8J2E807</accession>
<dbReference type="PANTHER" id="PTHR11552">
    <property type="entry name" value="GLUCOSE-METHANOL-CHOLINE GMC OXIDOREDUCTASE"/>
    <property type="match status" value="1"/>
</dbReference>
<organism evidence="7 8">
    <name type="scientific">Cotesia congregata</name>
    <name type="common">Parasitoid wasp</name>
    <name type="synonym">Apanteles congregatus</name>
    <dbReference type="NCBI Taxonomy" id="51543"/>
    <lineage>
        <taxon>Eukaryota</taxon>
        <taxon>Metazoa</taxon>
        <taxon>Ecdysozoa</taxon>
        <taxon>Arthropoda</taxon>
        <taxon>Hexapoda</taxon>
        <taxon>Insecta</taxon>
        <taxon>Pterygota</taxon>
        <taxon>Neoptera</taxon>
        <taxon>Endopterygota</taxon>
        <taxon>Hymenoptera</taxon>
        <taxon>Apocrita</taxon>
        <taxon>Ichneumonoidea</taxon>
        <taxon>Braconidae</taxon>
        <taxon>Microgastrinae</taxon>
        <taxon>Cotesia</taxon>
    </lineage>
</organism>
<dbReference type="Pfam" id="PF00732">
    <property type="entry name" value="GMC_oxred_N"/>
    <property type="match status" value="1"/>
</dbReference>
<evidence type="ECO:0000313" key="8">
    <source>
        <dbReference type="Proteomes" id="UP000786811"/>
    </source>
</evidence>
<reference evidence="7" key="1">
    <citation type="submission" date="2021-04" db="EMBL/GenBank/DDBJ databases">
        <authorList>
            <person name="Chebbi M.A.C M."/>
        </authorList>
    </citation>
    <scope>NUCLEOTIDE SEQUENCE</scope>
</reference>
<dbReference type="OrthoDB" id="269227at2759"/>
<comment type="cofactor">
    <cofactor evidence="3">
        <name>FAD</name>
        <dbReference type="ChEBI" id="CHEBI:57692"/>
    </cofactor>
</comment>
<dbReference type="Gene3D" id="3.30.560.10">
    <property type="entry name" value="Glucose Oxidase, domain 3"/>
    <property type="match status" value="1"/>
</dbReference>
<gene>
    <name evidence="7" type="ORF">HICCMSTLAB_LOCUS2289</name>
</gene>
<keyword evidence="4" id="KW-0732">Signal</keyword>
<feature type="active site" description="Proton donor" evidence="2">
    <location>
        <position position="542"/>
    </location>
</feature>
<dbReference type="SUPFAM" id="SSF51905">
    <property type="entry name" value="FAD/NAD(P)-binding domain"/>
    <property type="match status" value="1"/>
</dbReference>
<dbReference type="InterPro" id="IPR000172">
    <property type="entry name" value="GMC_OxRdtase_N"/>
</dbReference>
<comment type="caution">
    <text evidence="7">The sequence shown here is derived from an EMBL/GenBank/DDBJ whole genome shotgun (WGS) entry which is preliminary data.</text>
</comment>
<keyword evidence="3" id="KW-0285">Flavoprotein</keyword>
<feature type="active site" description="Proton acceptor" evidence="2">
    <location>
        <position position="586"/>
    </location>
</feature>
<dbReference type="Proteomes" id="UP000786811">
    <property type="component" value="Unassembled WGS sequence"/>
</dbReference>
<evidence type="ECO:0000256" key="2">
    <source>
        <dbReference type="PIRSR" id="PIRSR000137-1"/>
    </source>
</evidence>
<evidence type="ECO:0000313" key="7">
    <source>
        <dbReference type="EMBL" id="CAG5076820.1"/>
    </source>
</evidence>
<evidence type="ECO:0000256" key="4">
    <source>
        <dbReference type="SAM" id="SignalP"/>
    </source>
</evidence>
<dbReference type="InterPro" id="IPR012132">
    <property type="entry name" value="GMC_OxRdtase"/>
</dbReference>
<dbReference type="InterPro" id="IPR036188">
    <property type="entry name" value="FAD/NAD-bd_sf"/>
</dbReference>
<evidence type="ECO:0000256" key="3">
    <source>
        <dbReference type="PIRSR" id="PIRSR000137-2"/>
    </source>
</evidence>
<feature type="signal peptide" evidence="4">
    <location>
        <begin position="1"/>
        <end position="22"/>
    </location>
</feature>
<dbReference type="PANTHER" id="PTHR11552:SF208">
    <property type="entry name" value="RE36204P-RELATED"/>
    <property type="match status" value="1"/>
</dbReference>
<name>A0A8J2E807_COTCN</name>
<dbReference type="Pfam" id="PF05199">
    <property type="entry name" value="GMC_oxred_C"/>
    <property type="match status" value="1"/>
</dbReference>
<dbReference type="GO" id="GO:0050660">
    <property type="term" value="F:flavin adenine dinucleotide binding"/>
    <property type="evidence" value="ECO:0007669"/>
    <property type="project" value="InterPro"/>
</dbReference>
<evidence type="ECO:0000256" key="1">
    <source>
        <dbReference type="ARBA" id="ARBA00010790"/>
    </source>
</evidence>
<feature type="binding site" evidence="3">
    <location>
        <position position="267"/>
    </location>
    <ligand>
        <name>FAD</name>
        <dbReference type="ChEBI" id="CHEBI:57692"/>
    </ligand>
</feature>
<dbReference type="AlphaFoldDB" id="A0A8J2E807"/>
<feature type="domain" description="Glucose-methanol-choline oxidoreductase N-terminal" evidence="5">
    <location>
        <begin position="51"/>
        <end position="343"/>
    </location>
</feature>
<keyword evidence="8" id="KW-1185">Reference proteome</keyword>
<protein>
    <submittedName>
        <fullName evidence="7">Quinone] (Drosophila melanogaster)</fullName>
    </submittedName>
</protein>
<dbReference type="Gene3D" id="3.50.50.60">
    <property type="entry name" value="FAD/NAD(P)-binding domain"/>
    <property type="match status" value="1"/>
</dbReference>
<evidence type="ECO:0000259" key="6">
    <source>
        <dbReference type="Pfam" id="PF05199"/>
    </source>
</evidence>
<dbReference type="PIRSF" id="PIRSF000137">
    <property type="entry name" value="Alcohol_oxidase"/>
    <property type="match status" value="1"/>
</dbReference>
<dbReference type="EMBL" id="CAJNRD030001117">
    <property type="protein sequence ID" value="CAG5076820.1"/>
    <property type="molecule type" value="Genomic_DNA"/>
</dbReference>
<dbReference type="SUPFAM" id="SSF54373">
    <property type="entry name" value="FAD-linked reductases, C-terminal domain"/>
    <property type="match status" value="1"/>
</dbReference>
<evidence type="ECO:0000259" key="5">
    <source>
        <dbReference type="Pfam" id="PF00732"/>
    </source>
</evidence>
<keyword evidence="3" id="KW-0274">FAD</keyword>
<proteinExistence type="inferred from homology"/>
<dbReference type="GO" id="GO:0016614">
    <property type="term" value="F:oxidoreductase activity, acting on CH-OH group of donors"/>
    <property type="evidence" value="ECO:0007669"/>
    <property type="project" value="InterPro"/>
</dbReference>
<feature type="chain" id="PRO_5035321533" evidence="4">
    <location>
        <begin position="23"/>
        <end position="607"/>
    </location>
</feature>
<sequence length="607" mass="68048">MNIKVIKTLTILLLAVIKSANSKSLFELMMSYGLQKSFDIITTPLPTVEQYDFIIIGAGSGGSTLANRLSENRKWKVLLLEAGKPEGILNQIPILVSNFQQTDYNWGYRVEPQKNACLGMKDRRCTWPRGKSLGGTSTLNYMIHTRGNRVDYDTWEAAGNNGWSYDDVLPYFIKSERFKIPEPYNASYHGKDGYLCVEHIPYHMPLSTEFLKAGKKLGWEIIDYNGPEQIGFSYLQVNMDRGARCSASRAYLKVRRPNLEIVTLARVTKILIDSDRRAYGVEYIKDGKTRQIRATKEVISSAGTIDSAKLLMLSGIGPRDHLEDLGIPVIKDAKVGYNLLEHVGFLGLTFLVNASVTLLEKTIIKPQNALQYMIDRSGPLSIPGGAEAIAFIRTKYAQDSRPDLELLFVSGSIHSDNGVAVRKGHGITDELYNAVFKPIENRDAWSIWPIMQQPRSVGKITLRSKNPFDDPIIQPNFFTHPADIEIILEGVKHAIKIAATEEFQKYNSRLHTIKIPGCREFDFASDDYFRCAIRHLPSMMNHEVGTVKMGPPEDPTAVVDSQLRVYGVKGLRVVDASIMPTMPIGHVNAGIFMIGEKAADMIKQMWN</sequence>
<feature type="binding site" evidence="3">
    <location>
        <position position="136"/>
    </location>
    <ligand>
        <name>FAD</name>
        <dbReference type="ChEBI" id="CHEBI:57692"/>
    </ligand>
</feature>
<comment type="similarity">
    <text evidence="1">Belongs to the GMC oxidoreductase family.</text>
</comment>
<dbReference type="InterPro" id="IPR007867">
    <property type="entry name" value="GMC_OxRtase_C"/>
</dbReference>